<reference evidence="3" key="1">
    <citation type="submission" date="2023-03" db="EMBL/GenBank/DDBJ databases">
        <title>Massive genome expansion in bonnet fungi (Mycena s.s.) driven by repeated elements and novel gene families across ecological guilds.</title>
        <authorList>
            <consortium name="Lawrence Berkeley National Laboratory"/>
            <person name="Harder C.B."/>
            <person name="Miyauchi S."/>
            <person name="Viragh M."/>
            <person name="Kuo A."/>
            <person name="Thoen E."/>
            <person name="Andreopoulos B."/>
            <person name="Lu D."/>
            <person name="Skrede I."/>
            <person name="Drula E."/>
            <person name="Henrissat B."/>
            <person name="Morin E."/>
            <person name="Kohler A."/>
            <person name="Barry K."/>
            <person name="LaButti K."/>
            <person name="Morin E."/>
            <person name="Salamov A."/>
            <person name="Lipzen A."/>
            <person name="Mereny Z."/>
            <person name="Hegedus B."/>
            <person name="Baldrian P."/>
            <person name="Stursova M."/>
            <person name="Weitz H."/>
            <person name="Taylor A."/>
            <person name="Grigoriev I.V."/>
            <person name="Nagy L.G."/>
            <person name="Martin F."/>
            <person name="Kauserud H."/>
        </authorList>
    </citation>
    <scope>NUCLEOTIDE SEQUENCE</scope>
    <source>
        <strain evidence="3">9144</strain>
    </source>
</reference>
<sequence>MQQTPWTRNNLSSSLTSDRIRTPPPPSNPGKNTKGKGKGAATPPDPPKSRSVRQLETLIGALTAAAAGTPTADPKGGCFCQARAHPLSTHAPLCRACGLVLCAVNPTQHACPSCGAALLTDTQRAALVARLQTELAETLAREERARAQAAEDARRAAGAFPTLAASPAPTAAAVPPPQPQTRTVLSLNAKTKRVTVSAFASPAPSRPASPVDPEPVPARVPRPPAVVPYVSGVRIDAERPYRDLGGGGAVYVPPPSLDEAGLRPEGSGEGSAVVSSERGGKRRAKGRGKQKAKESTGTGDGA</sequence>
<dbReference type="Proteomes" id="UP001219525">
    <property type="component" value="Unassembled WGS sequence"/>
</dbReference>
<evidence type="ECO:0000259" key="2">
    <source>
        <dbReference type="Pfam" id="PF06221"/>
    </source>
</evidence>
<feature type="region of interest" description="Disordered" evidence="1">
    <location>
        <begin position="240"/>
        <end position="302"/>
    </location>
</feature>
<feature type="compositionally biased region" description="Pro residues" evidence="1">
    <location>
        <begin position="204"/>
        <end position="224"/>
    </location>
</feature>
<evidence type="ECO:0000313" key="4">
    <source>
        <dbReference type="Proteomes" id="UP001219525"/>
    </source>
</evidence>
<gene>
    <name evidence="3" type="ORF">GGX14DRAFT_633637</name>
</gene>
<evidence type="ECO:0000313" key="3">
    <source>
        <dbReference type="EMBL" id="KAJ7208681.1"/>
    </source>
</evidence>
<protein>
    <recommendedName>
        <fullName evidence="2">TRIP4/RQT4 C2HC5-type zinc finger domain-containing protein</fullName>
    </recommendedName>
</protein>
<dbReference type="InterPro" id="IPR009349">
    <property type="entry name" value="TRIP4/RQT4_C2HC5_Znf"/>
</dbReference>
<dbReference type="GO" id="GO:0005634">
    <property type="term" value="C:nucleus"/>
    <property type="evidence" value="ECO:0007669"/>
    <property type="project" value="InterPro"/>
</dbReference>
<dbReference type="AlphaFoldDB" id="A0AAD6VG83"/>
<feature type="region of interest" description="Disordered" evidence="1">
    <location>
        <begin position="1"/>
        <end position="51"/>
    </location>
</feature>
<feature type="domain" description="TRIP4/RQT4 C2HC5-type zinc finger" evidence="2">
    <location>
        <begin position="77"/>
        <end position="128"/>
    </location>
</feature>
<dbReference type="Pfam" id="PF06221">
    <property type="entry name" value="zf-C2HC5"/>
    <property type="match status" value="1"/>
</dbReference>
<dbReference type="GO" id="GO:0008270">
    <property type="term" value="F:zinc ion binding"/>
    <property type="evidence" value="ECO:0007669"/>
    <property type="project" value="InterPro"/>
</dbReference>
<organism evidence="3 4">
    <name type="scientific">Mycena pura</name>
    <dbReference type="NCBI Taxonomy" id="153505"/>
    <lineage>
        <taxon>Eukaryota</taxon>
        <taxon>Fungi</taxon>
        <taxon>Dikarya</taxon>
        <taxon>Basidiomycota</taxon>
        <taxon>Agaricomycotina</taxon>
        <taxon>Agaricomycetes</taxon>
        <taxon>Agaricomycetidae</taxon>
        <taxon>Agaricales</taxon>
        <taxon>Marasmiineae</taxon>
        <taxon>Mycenaceae</taxon>
        <taxon>Mycena</taxon>
    </lineage>
</organism>
<feature type="compositionally biased region" description="Basic residues" evidence="1">
    <location>
        <begin position="280"/>
        <end position="290"/>
    </location>
</feature>
<accession>A0AAD6VG83</accession>
<keyword evidence="4" id="KW-1185">Reference proteome</keyword>
<dbReference type="GO" id="GO:0072344">
    <property type="term" value="P:rescue of stalled ribosome"/>
    <property type="evidence" value="ECO:0007669"/>
    <property type="project" value="InterPro"/>
</dbReference>
<name>A0AAD6VG83_9AGAR</name>
<feature type="compositionally biased region" description="Polar residues" evidence="1">
    <location>
        <begin position="1"/>
        <end position="17"/>
    </location>
</feature>
<feature type="region of interest" description="Disordered" evidence="1">
    <location>
        <begin position="197"/>
        <end position="224"/>
    </location>
</feature>
<comment type="caution">
    <text evidence="3">The sequence shown here is derived from an EMBL/GenBank/DDBJ whole genome shotgun (WGS) entry which is preliminary data.</text>
</comment>
<evidence type="ECO:0000256" key="1">
    <source>
        <dbReference type="SAM" id="MobiDB-lite"/>
    </source>
</evidence>
<dbReference type="EMBL" id="JARJCW010000033">
    <property type="protein sequence ID" value="KAJ7208681.1"/>
    <property type="molecule type" value="Genomic_DNA"/>
</dbReference>
<dbReference type="GO" id="GO:0180022">
    <property type="term" value="C:RQC-trigger complex"/>
    <property type="evidence" value="ECO:0007669"/>
    <property type="project" value="InterPro"/>
</dbReference>
<proteinExistence type="predicted"/>